<reference evidence="13" key="1">
    <citation type="journal article" date="2019" name="Int. J. Syst. Evol. Microbiol.">
        <title>The Global Catalogue of Microorganisms (GCM) 10K type strain sequencing project: providing services to taxonomists for standard genome sequencing and annotation.</title>
        <authorList>
            <consortium name="The Broad Institute Genomics Platform"/>
            <consortium name="The Broad Institute Genome Sequencing Center for Infectious Disease"/>
            <person name="Wu L."/>
            <person name="Ma J."/>
        </authorList>
    </citation>
    <scope>NUCLEOTIDE SEQUENCE [LARGE SCALE GENOMIC DNA]</scope>
    <source>
        <strain evidence="13">CGMCC 1.8859</strain>
    </source>
</reference>
<dbReference type="Gene3D" id="3.40.50.10860">
    <property type="entry name" value="Leucine Dehydrogenase, chain A, domain 1"/>
    <property type="match status" value="1"/>
</dbReference>
<feature type="binding site" evidence="8">
    <location>
        <position position="260"/>
    </location>
    <ligand>
        <name>NADP(+)</name>
        <dbReference type="ChEBI" id="CHEBI:58349"/>
    </ligand>
</feature>
<organism evidence="12 13">
    <name type="scientific">Silvimonas iriomotensis</name>
    <dbReference type="NCBI Taxonomy" id="449662"/>
    <lineage>
        <taxon>Bacteria</taxon>
        <taxon>Pseudomonadati</taxon>
        <taxon>Pseudomonadota</taxon>
        <taxon>Betaproteobacteria</taxon>
        <taxon>Neisseriales</taxon>
        <taxon>Chitinibacteraceae</taxon>
        <taxon>Silvimonas</taxon>
    </lineage>
</organism>
<dbReference type="HAMAP" id="MF_00222">
    <property type="entry name" value="Shikimate_DH_AroE"/>
    <property type="match status" value="1"/>
</dbReference>
<dbReference type="EMBL" id="BMLX01000003">
    <property type="protein sequence ID" value="GGP22609.1"/>
    <property type="molecule type" value="Genomic_DNA"/>
</dbReference>
<feature type="domain" description="Quinate/shikimate 5-dehydrogenase/glutamyl-tRNA reductase" evidence="9">
    <location>
        <begin position="136"/>
        <end position="214"/>
    </location>
</feature>
<comment type="catalytic activity">
    <reaction evidence="7 8">
        <text>shikimate + NADP(+) = 3-dehydroshikimate + NADPH + H(+)</text>
        <dbReference type="Rhea" id="RHEA:17737"/>
        <dbReference type="ChEBI" id="CHEBI:15378"/>
        <dbReference type="ChEBI" id="CHEBI:16630"/>
        <dbReference type="ChEBI" id="CHEBI:36208"/>
        <dbReference type="ChEBI" id="CHEBI:57783"/>
        <dbReference type="ChEBI" id="CHEBI:58349"/>
        <dbReference type="EC" id="1.1.1.25"/>
    </reaction>
</comment>
<dbReference type="SUPFAM" id="SSF51735">
    <property type="entry name" value="NAD(P)-binding Rossmann-fold domains"/>
    <property type="match status" value="1"/>
</dbReference>
<evidence type="ECO:0000259" key="11">
    <source>
        <dbReference type="Pfam" id="PF18317"/>
    </source>
</evidence>
<feature type="binding site" evidence="8">
    <location>
        <position position="82"/>
    </location>
    <ligand>
        <name>shikimate</name>
        <dbReference type="ChEBI" id="CHEBI:36208"/>
    </ligand>
</feature>
<evidence type="ECO:0000256" key="5">
    <source>
        <dbReference type="ARBA" id="ARBA00023002"/>
    </source>
</evidence>
<accession>A0ABQ2PBB4</accession>
<dbReference type="CDD" id="cd01065">
    <property type="entry name" value="NAD_bind_Shikimate_DH"/>
    <property type="match status" value="1"/>
</dbReference>
<comment type="function">
    <text evidence="8">Involved in the biosynthesis of the chorismate, which leads to the biosynthesis of aromatic amino acids. Catalyzes the reversible NADPH linked reduction of 3-dehydroshikimate (DHSA) to yield shikimate (SA).</text>
</comment>
<comment type="caution">
    <text evidence="12">The sequence shown here is derived from an EMBL/GenBank/DDBJ whole genome shotgun (WGS) entry which is preliminary data.</text>
</comment>
<evidence type="ECO:0000313" key="13">
    <source>
        <dbReference type="Proteomes" id="UP000637267"/>
    </source>
</evidence>
<dbReference type="Pfam" id="PF01488">
    <property type="entry name" value="Shikimate_DH"/>
    <property type="match status" value="1"/>
</dbReference>
<keyword evidence="4 8" id="KW-0521">NADP</keyword>
<keyword evidence="5 8" id="KW-0560">Oxidoreductase</keyword>
<dbReference type="InterPro" id="IPR011342">
    <property type="entry name" value="Shikimate_DH"/>
</dbReference>
<dbReference type="NCBIfam" id="TIGR00507">
    <property type="entry name" value="aroE"/>
    <property type="match status" value="1"/>
</dbReference>
<evidence type="ECO:0000259" key="9">
    <source>
        <dbReference type="Pfam" id="PF01488"/>
    </source>
</evidence>
<evidence type="ECO:0000256" key="7">
    <source>
        <dbReference type="ARBA" id="ARBA00049442"/>
    </source>
</evidence>
<feature type="binding site" evidence="8">
    <location>
        <position position="238"/>
    </location>
    <ligand>
        <name>shikimate</name>
        <dbReference type="ChEBI" id="CHEBI:36208"/>
    </ligand>
</feature>
<dbReference type="NCBIfam" id="NF001310">
    <property type="entry name" value="PRK00258.1-2"/>
    <property type="match status" value="1"/>
</dbReference>
<feature type="domain" description="SDH C-terminal" evidence="11">
    <location>
        <begin position="260"/>
        <end position="286"/>
    </location>
</feature>
<dbReference type="Pfam" id="PF08501">
    <property type="entry name" value="Shikimate_dh_N"/>
    <property type="match status" value="1"/>
</dbReference>
<feature type="binding site" evidence="8">
    <location>
        <begin position="146"/>
        <end position="150"/>
    </location>
    <ligand>
        <name>NADP(+)</name>
        <dbReference type="ChEBI" id="CHEBI:58349"/>
    </ligand>
</feature>
<dbReference type="PANTHER" id="PTHR21089">
    <property type="entry name" value="SHIKIMATE DEHYDROGENASE"/>
    <property type="match status" value="1"/>
</dbReference>
<dbReference type="PANTHER" id="PTHR21089:SF1">
    <property type="entry name" value="BIFUNCTIONAL 3-DEHYDROQUINATE DEHYDRATASE_SHIKIMATE DEHYDROGENASE, CHLOROPLASTIC"/>
    <property type="match status" value="1"/>
</dbReference>
<keyword evidence="3 8" id="KW-0028">Amino-acid biosynthesis</keyword>
<dbReference type="InterPro" id="IPR036291">
    <property type="entry name" value="NAD(P)-bd_dom_sf"/>
</dbReference>
<dbReference type="SUPFAM" id="SSF53223">
    <property type="entry name" value="Aminoacid dehydrogenase-like, N-terminal domain"/>
    <property type="match status" value="1"/>
</dbReference>
<comment type="pathway">
    <text evidence="1 8">Metabolic intermediate biosynthesis; chorismate biosynthesis; chorismate from D-erythrose 4-phosphate and phosphoenolpyruvate: step 4/7.</text>
</comment>
<feature type="domain" description="Shikimate dehydrogenase substrate binding N-terminal" evidence="10">
    <location>
        <begin position="26"/>
        <end position="109"/>
    </location>
</feature>
<comment type="caution">
    <text evidence="8">Lacks conserved residue(s) required for the propagation of feature annotation.</text>
</comment>
<dbReference type="EC" id="1.1.1.25" evidence="2 8"/>
<feature type="binding site" evidence="8">
    <location>
        <position position="267"/>
    </location>
    <ligand>
        <name>shikimate</name>
        <dbReference type="ChEBI" id="CHEBI:36208"/>
    </ligand>
</feature>
<evidence type="ECO:0000256" key="4">
    <source>
        <dbReference type="ARBA" id="ARBA00022857"/>
    </source>
</evidence>
<dbReference type="InterPro" id="IPR041121">
    <property type="entry name" value="SDH_C"/>
</dbReference>
<feature type="binding site" evidence="8">
    <location>
        <position position="123"/>
    </location>
    <ligand>
        <name>shikimate</name>
        <dbReference type="ChEBI" id="CHEBI:36208"/>
    </ligand>
</feature>
<name>A0ABQ2PBB4_9NEIS</name>
<keyword evidence="13" id="KW-1185">Reference proteome</keyword>
<dbReference type="Proteomes" id="UP000637267">
    <property type="component" value="Unassembled WGS sequence"/>
</dbReference>
<evidence type="ECO:0000259" key="10">
    <source>
        <dbReference type="Pfam" id="PF08501"/>
    </source>
</evidence>
<dbReference type="InterPro" id="IPR046346">
    <property type="entry name" value="Aminoacid_DH-like_N_sf"/>
</dbReference>
<comment type="similarity">
    <text evidence="8">Belongs to the shikimate dehydrogenase family.</text>
</comment>
<evidence type="ECO:0000256" key="8">
    <source>
        <dbReference type="HAMAP-Rule" id="MF_00222"/>
    </source>
</evidence>
<evidence type="ECO:0000256" key="3">
    <source>
        <dbReference type="ARBA" id="ARBA00022605"/>
    </source>
</evidence>
<evidence type="ECO:0000256" key="6">
    <source>
        <dbReference type="ARBA" id="ARBA00023141"/>
    </source>
</evidence>
<protein>
    <recommendedName>
        <fullName evidence="2 8">Shikimate dehydrogenase (NADP(+))</fullName>
        <shortName evidence="8">SDH</shortName>
        <ecNumber evidence="2 8">1.1.1.25</ecNumber>
    </recommendedName>
</protein>
<feature type="binding site" evidence="8">
    <location>
        <begin position="34"/>
        <end position="36"/>
    </location>
    <ligand>
        <name>shikimate</name>
        <dbReference type="ChEBI" id="CHEBI:36208"/>
    </ligand>
</feature>
<gene>
    <name evidence="8 12" type="primary">aroE</name>
    <name evidence="12" type="ORF">GCM10010970_26130</name>
</gene>
<evidence type="ECO:0000313" key="12">
    <source>
        <dbReference type="EMBL" id="GGP22609.1"/>
    </source>
</evidence>
<evidence type="ECO:0000256" key="2">
    <source>
        <dbReference type="ARBA" id="ARBA00012962"/>
    </source>
</evidence>
<feature type="binding site" evidence="8">
    <location>
        <position position="236"/>
    </location>
    <ligand>
        <name>NADP(+)</name>
        <dbReference type="ChEBI" id="CHEBI:58349"/>
    </ligand>
</feature>
<feature type="binding site" evidence="8">
    <location>
        <position position="107"/>
    </location>
    <ligand>
        <name>shikimate</name>
        <dbReference type="ChEBI" id="CHEBI:36208"/>
    </ligand>
</feature>
<dbReference type="InterPro" id="IPR006151">
    <property type="entry name" value="Shikm_DH/Glu-tRNA_Rdtase"/>
</dbReference>
<comment type="subunit">
    <text evidence="8">Homodimer.</text>
</comment>
<sequence>MTGFAGRTTLGFPLFTPVLHTMRYVVIGNPIAHSKSPQIHAAFAAQCALADFSYERLLAPLEDFAGTVRRFVADGGKGCNVTVPFKETAFALADQLTDRAAVAGAVNTLKLQDDGSLLGDNTDGAGLVTDVLRHTTLTGKRVLVLGAGGAARGVLLPLASAQPASIVVANRSAAKAVDLAALLQAHASGVALTGCGFDGIQGEFDVVINATSASLGGERVPLPAGVFATGALAYDMMYGKDETAFLAQAREAGVAQRIDGLGMLVGQAAEAFRLWTGRAPDVEPVLAMMRAGLAG</sequence>
<proteinExistence type="inferred from homology"/>
<dbReference type="InterPro" id="IPR022893">
    <property type="entry name" value="Shikimate_DH_fam"/>
</dbReference>
<evidence type="ECO:0000256" key="1">
    <source>
        <dbReference type="ARBA" id="ARBA00004871"/>
    </source>
</evidence>
<dbReference type="InterPro" id="IPR013708">
    <property type="entry name" value="Shikimate_DH-bd_N"/>
</dbReference>
<keyword evidence="6 8" id="KW-0057">Aromatic amino acid biosynthesis</keyword>
<feature type="active site" description="Proton acceptor" evidence="8">
    <location>
        <position position="86"/>
    </location>
</feature>
<feature type="binding site" evidence="8">
    <location>
        <position position="98"/>
    </location>
    <ligand>
        <name>NADP(+)</name>
        <dbReference type="ChEBI" id="CHEBI:58349"/>
    </ligand>
</feature>
<dbReference type="Pfam" id="PF18317">
    <property type="entry name" value="SDH_C"/>
    <property type="match status" value="1"/>
</dbReference>
<dbReference type="Gene3D" id="3.40.50.720">
    <property type="entry name" value="NAD(P)-binding Rossmann-like Domain"/>
    <property type="match status" value="1"/>
</dbReference>